<gene>
    <name evidence="1" type="ORF">ATSV_D135</name>
</gene>
<reference evidence="1" key="2">
    <citation type="submission" date="2016-01" db="EMBL/GenBank/DDBJ databases">
        <authorList>
            <person name="Hochstein R.A."/>
            <person name="Amenabar M.J."/>
            <person name="Munson-McGee J.H."/>
            <person name="Boyd E.S."/>
            <person name="Young M.J."/>
        </authorList>
    </citation>
    <scope>NUCLEOTIDE SEQUENCE</scope>
    <source>
        <strain evidence="1">1</strain>
    </source>
</reference>
<accession>A0ACD6B8U5</accession>
<proteinExistence type="evidence at protein level"/>
<organism evidence="1">
    <name type="scientific">Acidianus tailed spindle virus</name>
    <dbReference type="NCBI Taxonomy" id="1797140"/>
    <lineage>
        <taxon>Viruses</taxon>
        <taxon>Viruses incertae sedis</taxon>
        <taxon>Bicaudaviridae</taxon>
    </lineage>
</organism>
<keyword evidence="2" id="KW-0002">3D-structure</keyword>
<evidence type="ECO:0007829" key="2">
    <source>
        <dbReference type="PDB" id="5EQW"/>
    </source>
</evidence>
<keyword evidence="1" id="KW-0946">Virion</keyword>
<evidence type="ECO:0000313" key="1">
    <source>
        <dbReference type="EMBL" id="AME30068.1"/>
    </source>
</evidence>
<dbReference type="PDB" id="5EQW">
    <property type="method" value="X-ray"/>
    <property type="resolution" value="1.68 A"/>
    <property type="chains" value="A/B/C/D/E=2-135"/>
</dbReference>
<keyword evidence="1" id="KW-0167">Capsid protein</keyword>
<name>A0ACD6B8U5_9VIRU</name>
<reference evidence="2" key="3">
    <citation type="journal article" date="2018" name="Proc. Natl. Acad. Sci. U.S.A.">
        <title>Structural studies of &lt;i&gt;Acidianus&lt;/i&gt; tailed spindle virus reveal a structural paradigm used in the assembly of spindle-shaped viruses.</title>
        <authorList>
            <person name="Hochstein R."/>
            <person name="Bollschweiler D."/>
            <person name="Dharmavaram S."/>
            <person name="Lintner N.G."/>
            <person name="Plitzko J.M."/>
            <person name="Bruinsma R."/>
            <person name="Engelhardt H."/>
            <person name="Young M.J."/>
            <person name="Klug W.S."/>
            <person name="Lawrence C.M."/>
        </authorList>
    </citation>
    <scope>X-RAY CRYSTALLOGRAPHY (1.68 ANGSTROMS) OF 2-135</scope>
</reference>
<sequence length="135" mass="14912">MAKYEATKGDYAGGVLAILTQYFNNMVGYPEVSLKLAGEEANMSREGMINQKEIVHEMVETIRRASEPIRQGRGFHDAYVYFASVPENAPPNSIALPPQAQSEVQAKLTELMQKLANRNPQGVAEEEQELATQGI</sequence>
<accession>A0A125SJ78</accession>
<reference evidence="1" key="1">
    <citation type="journal article" date="2016" name="J. Virol.">
        <title>Acidianus Tailed Spindle Virus: a New Archaeal Large Tailed Spindle Virus Discovered by Culture-Independent Methods.</title>
        <authorList>
            <person name="Hochstein R."/>
            <person name="Amenabar M.J."/>
            <person name="Munson-McGee J.H."/>
            <person name="Boyd E.S."/>
            <person name="Young M.J."/>
        </authorList>
    </citation>
    <scope>NUCLEOTIDE SEQUENCE</scope>
    <source>
        <strain evidence="1">1</strain>
    </source>
</reference>
<dbReference type="EMBL" id="KU645528">
    <property type="protein sequence ID" value="AME30068.1"/>
    <property type="molecule type" value="Genomic_DNA"/>
</dbReference>
<protein>
    <submittedName>
        <fullName evidence="1">Major coat protein</fullName>
    </submittedName>
</protein>